<evidence type="ECO:0000313" key="6">
    <source>
        <dbReference type="Proteomes" id="UP001060919"/>
    </source>
</evidence>
<feature type="domain" description="Signal transduction histidine kinase internal region" evidence="4">
    <location>
        <begin position="457"/>
        <end position="534"/>
    </location>
</feature>
<keyword evidence="6" id="KW-1185">Reference proteome</keyword>
<sequence length="658" mass="75590">MKVFKYIILYSIILLSSSVAKGQSQAYLDSLVATLDTITLPIKKAEVLNKLAVIYGRIDLDKAISYAQRSLAFVPKEEIEKRGHVYNTLGGLFARTRHKNQAINHLDTAISLYKKIDYQKGLAMIYGNIGAIYAERDEFKKALSYIQKSMAINEKLGNQDGVAHNLTGLISINFVQKDFEVALVNGKKALSIQTNIEEAIKRAIKDDPKTVSPYIITQNQYALAQSYLNLAKSFAQLKQADSTIWHYNESLKYYQKIENKEGIAFIYEGLGLFYKKNNQPALALEYIQKALELEQYINFETRRIILQNSLASIYLNSKDYEKSIEYYQKALDAARKADVKSYQKDALYGLAESYAALGSYKTAFRYEKQFATIKDSVLNETKQKQLKELEIKYETNKKEQANIVLVQERDIERLKNKRNRLLIYAFTLVLILVLLASYFFLRANKAQSLQQTTQLKHQLLRNQMSPHFIFNALIAIQSFMYKSDVKEAGRYLSSFARLVRAILENSRSEYITLEKEIQWLENYLKLQLLRFDGKFEYDIIIDLDSDTYSILIPPMLTQPFIENALEHGLKSIDYKGKLEVVFKIEDDLLKIEVMDNGIGIEKSKTTPKDAASHTSLATVITEERLSFLNKKRPQNIYFNIKPLSSGTLVTFSIPLKYI</sequence>
<dbReference type="GO" id="GO:0016020">
    <property type="term" value="C:membrane"/>
    <property type="evidence" value="ECO:0007669"/>
    <property type="project" value="InterPro"/>
</dbReference>
<name>A0A916DXU1_9BACT</name>
<organism evidence="5 6">
    <name type="scientific">Aureispira anguillae</name>
    <dbReference type="NCBI Taxonomy" id="2864201"/>
    <lineage>
        <taxon>Bacteria</taxon>
        <taxon>Pseudomonadati</taxon>
        <taxon>Bacteroidota</taxon>
        <taxon>Saprospiria</taxon>
        <taxon>Saprospirales</taxon>
        <taxon>Saprospiraceae</taxon>
        <taxon>Aureispira</taxon>
    </lineage>
</organism>
<dbReference type="InterPro" id="IPR050640">
    <property type="entry name" value="Bact_2-comp_sensor_kinase"/>
</dbReference>
<feature type="repeat" description="TPR" evidence="1">
    <location>
        <begin position="123"/>
        <end position="156"/>
    </location>
</feature>
<dbReference type="AlphaFoldDB" id="A0A916DXU1"/>
<feature type="repeat" description="TPR" evidence="1">
    <location>
        <begin position="304"/>
        <end position="337"/>
    </location>
</feature>
<feature type="repeat" description="TPR" evidence="1">
    <location>
        <begin position="264"/>
        <end position="297"/>
    </location>
</feature>
<keyword evidence="3" id="KW-0732">Signal</keyword>
<dbReference type="InterPro" id="IPR011990">
    <property type="entry name" value="TPR-like_helical_dom_sf"/>
</dbReference>
<evidence type="ECO:0000259" key="4">
    <source>
        <dbReference type="Pfam" id="PF06580"/>
    </source>
</evidence>
<evidence type="ECO:0000256" key="2">
    <source>
        <dbReference type="SAM" id="Phobius"/>
    </source>
</evidence>
<dbReference type="PANTHER" id="PTHR34220:SF7">
    <property type="entry name" value="SENSOR HISTIDINE KINASE YPDA"/>
    <property type="match status" value="1"/>
</dbReference>
<feature type="transmembrane region" description="Helical" evidence="2">
    <location>
        <begin position="421"/>
        <end position="441"/>
    </location>
</feature>
<dbReference type="Gene3D" id="3.30.565.10">
    <property type="entry name" value="Histidine kinase-like ATPase, C-terminal domain"/>
    <property type="match status" value="1"/>
</dbReference>
<dbReference type="SUPFAM" id="SSF55874">
    <property type="entry name" value="ATPase domain of HSP90 chaperone/DNA topoisomerase II/histidine kinase"/>
    <property type="match status" value="1"/>
</dbReference>
<proteinExistence type="predicted"/>
<evidence type="ECO:0000313" key="5">
    <source>
        <dbReference type="EMBL" id="BDS15401.1"/>
    </source>
</evidence>
<dbReference type="KEGG" id="aup:AsAng_0061850"/>
<keyword evidence="2" id="KW-0812">Transmembrane</keyword>
<dbReference type="PROSITE" id="PS50005">
    <property type="entry name" value="TPR"/>
    <property type="match status" value="3"/>
</dbReference>
<dbReference type="InterPro" id="IPR019734">
    <property type="entry name" value="TPR_rpt"/>
</dbReference>
<evidence type="ECO:0000256" key="1">
    <source>
        <dbReference type="PROSITE-ProRule" id="PRU00339"/>
    </source>
</evidence>
<dbReference type="EMBL" id="AP026867">
    <property type="protein sequence ID" value="BDS15401.1"/>
    <property type="molecule type" value="Genomic_DNA"/>
</dbReference>
<dbReference type="Proteomes" id="UP001060919">
    <property type="component" value="Chromosome"/>
</dbReference>
<dbReference type="Pfam" id="PF13181">
    <property type="entry name" value="TPR_8"/>
    <property type="match status" value="1"/>
</dbReference>
<gene>
    <name evidence="5" type="ORF">AsAng_0061850</name>
</gene>
<dbReference type="InterPro" id="IPR036890">
    <property type="entry name" value="HATPase_C_sf"/>
</dbReference>
<dbReference type="Pfam" id="PF06580">
    <property type="entry name" value="His_kinase"/>
    <property type="match status" value="1"/>
</dbReference>
<protein>
    <submittedName>
        <fullName evidence="5">Tetratricopeptide repeat protein</fullName>
    </submittedName>
</protein>
<keyword evidence="2" id="KW-1133">Transmembrane helix</keyword>
<evidence type="ECO:0000256" key="3">
    <source>
        <dbReference type="SAM" id="SignalP"/>
    </source>
</evidence>
<reference evidence="5" key="1">
    <citation type="submission" date="2022-09" db="EMBL/GenBank/DDBJ databases">
        <title>Aureispira anguillicida sp. nov., isolated from Leptocephalus of Japanese eel Anguilla japonica.</title>
        <authorList>
            <person name="Yuasa K."/>
            <person name="Mekata T."/>
            <person name="Ikunari K."/>
        </authorList>
    </citation>
    <scope>NUCLEOTIDE SEQUENCE</scope>
    <source>
        <strain evidence="5">EL160426</strain>
    </source>
</reference>
<keyword evidence="1" id="KW-0802">TPR repeat</keyword>
<dbReference type="InterPro" id="IPR010559">
    <property type="entry name" value="Sig_transdc_His_kin_internal"/>
</dbReference>
<accession>A0A916DXU1</accession>
<dbReference type="Pfam" id="PF13374">
    <property type="entry name" value="TPR_10"/>
    <property type="match status" value="1"/>
</dbReference>
<feature type="chain" id="PRO_5037135698" evidence="3">
    <location>
        <begin position="23"/>
        <end position="658"/>
    </location>
</feature>
<dbReference type="PANTHER" id="PTHR34220">
    <property type="entry name" value="SENSOR HISTIDINE KINASE YPDA"/>
    <property type="match status" value="1"/>
</dbReference>
<dbReference type="SUPFAM" id="SSF48452">
    <property type="entry name" value="TPR-like"/>
    <property type="match status" value="2"/>
</dbReference>
<dbReference type="GO" id="GO:0000155">
    <property type="term" value="F:phosphorelay sensor kinase activity"/>
    <property type="evidence" value="ECO:0007669"/>
    <property type="project" value="InterPro"/>
</dbReference>
<dbReference type="Gene3D" id="1.25.40.10">
    <property type="entry name" value="Tetratricopeptide repeat domain"/>
    <property type="match status" value="2"/>
</dbReference>
<dbReference type="Pfam" id="PF13424">
    <property type="entry name" value="TPR_12"/>
    <property type="match status" value="1"/>
</dbReference>
<dbReference type="SMART" id="SM00028">
    <property type="entry name" value="TPR"/>
    <property type="match status" value="6"/>
</dbReference>
<feature type="signal peptide" evidence="3">
    <location>
        <begin position="1"/>
        <end position="22"/>
    </location>
</feature>
<dbReference type="RefSeq" id="WP_264790561.1">
    <property type="nucleotide sequence ID" value="NZ_AP026867.1"/>
</dbReference>
<keyword evidence="2" id="KW-0472">Membrane</keyword>